<evidence type="ECO:0000256" key="2">
    <source>
        <dbReference type="ARBA" id="ARBA00022475"/>
    </source>
</evidence>
<evidence type="ECO:0000256" key="6">
    <source>
        <dbReference type="ARBA" id="ARBA00023002"/>
    </source>
</evidence>
<dbReference type="InterPro" id="IPR009051">
    <property type="entry name" value="Helical_ferredxn"/>
</dbReference>
<dbReference type="Pfam" id="PF02665">
    <property type="entry name" value="Nitrate_red_gam"/>
    <property type="match status" value="1"/>
</dbReference>
<evidence type="ECO:0000256" key="7">
    <source>
        <dbReference type="ARBA" id="ARBA00023004"/>
    </source>
</evidence>
<dbReference type="PANTHER" id="PTHR43255:SF2">
    <property type="entry name" value="HETERODISULFIDE REDUCTASE RELATED PROTEIN"/>
    <property type="match status" value="1"/>
</dbReference>
<keyword evidence="9 10" id="KW-0472">Membrane</keyword>
<keyword evidence="5 10" id="KW-1133">Transmembrane helix</keyword>
<keyword evidence="7" id="KW-0408">Iron</keyword>
<reference evidence="12 13" key="1">
    <citation type="submission" date="2022-01" db="EMBL/GenBank/DDBJ databases">
        <title>Desulfofustis limnae sp. nov., a novel mesophilic sulfate-reducing bacterium isolated from marsh soil.</title>
        <authorList>
            <person name="Watanabe M."/>
            <person name="Takahashi A."/>
            <person name="Kojima H."/>
            <person name="Fukui M."/>
        </authorList>
    </citation>
    <scope>NUCLEOTIDE SEQUENCE [LARGE SCALE GENOMIC DNA]</scope>
    <source>
        <strain evidence="12 13">PPLL</strain>
    </source>
</reference>
<dbReference type="InterPro" id="IPR036197">
    <property type="entry name" value="NarG-like_sf"/>
</dbReference>
<comment type="subcellular location">
    <subcellularLocation>
        <location evidence="1">Cell membrane</location>
        <topology evidence="1">Multi-pass membrane protein</topology>
    </subcellularLocation>
</comment>
<evidence type="ECO:0000256" key="10">
    <source>
        <dbReference type="SAM" id="Phobius"/>
    </source>
</evidence>
<sequence>MKILLAISLLVFLAGLLYRWRGWFSQGIQASGETVSFSTRLAAAGRGLLRTLSGASLIPLIKSLGADVILQKRLLAKSFRRWLAHGLILVGFLALLLMHGLGTGVSEFFFSGYYSALQPFLSLRNLFGLLVLLGLALALHRRLTDRPLRVKSLPSDWLAIGVVAAIIGSGFLLESVKISSYDAYRAMVDDYGDVADDAEELALETYWAAEQGLVPRQAIKPYDPELVEQGREISSRSCVECHAPATGAFVSFPLAKAFGPLASALGDKGVTAGLFYLHLLSCLALLAWLPFSKMFHVIAVPVSLLINGVLGFKKDPAEAANTLNRQSIGLSACTHCGACSELCSSLMFYESFQNDFILPSEKVQLLKQVAAGRPIDQATLNHLQRGLYICTSCDRCSTVCPSGINLRELFVSARYHLLGRGIPETSLLSHFSFPLAIARRFVNEHLQALKRLEAMFSQHFRKLADLGTLQLAAAPAEVGTESYRSCYTCQRCTNICPVVRLYDDPVQHLDLLPHQIIYSLGIGNKELAMGARMIWSCSTCYLCQEHCPNQVQLTDIFYRLKNAAVTTIESGGRA</sequence>
<evidence type="ECO:0000313" key="13">
    <source>
        <dbReference type="Proteomes" id="UP000830055"/>
    </source>
</evidence>
<feature type="transmembrane region" description="Helical" evidence="10">
    <location>
        <begin position="121"/>
        <end position="140"/>
    </location>
</feature>
<dbReference type="Proteomes" id="UP000830055">
    <property type="component" value="Chromosome"/>
</dbReference>
<protein>
    <recommendedName>
        <fullName evidence="11">4Fe-4S ferredoxin-type domain-containing protein</fullName>
    </recommendedName>
</protein>
<dbReference type="InterPro" id="IPR051460">
    <property type="entry name" value="HdrC_iron-sulfur_subunit"/>
</dbReference>
<keyword evidence="8" id="KW-0411">Iron-sulfur</keyword>
<evidence type="ECO:0000256" key="4">
    <source>
        <dbReference type="ARBA" id="ARBA00022723"/>
    </source>
</evidence>
<keyword evidence="6" id="KW-0560">Oxidoreductase</keyword>
<feature type="domain" description="4Fe-4S ferredoxin-type" evidence="11">
    <location>
        <begin position="324"/>
        <end position="353"/>
    </location>
</feature>
<feature type="domain" description="4Fe-4S ferredoxin-type" evidence="11">
    <location>
        <begin position="381"/>
        <end position="409"/>
    </location>
</feature>
<organism evidence="12 13">
    <name type="scientific">Desulfofustis limnaeus</name>
    <dbReference type="NCBI Taxonomy" id="2740163"/>
    <lineage>
        <taxon>Bacteria</taxon>
        <taxon>Pseudomonadati</taxon>
        <taxon>Thermodesulfobacteriota</taxon>
        <taxon>Desulfobulbia</taxon>
        <taxon>Desulfobulbales</taxon>
        <taxon>Desulfocapsaceae</taxon>
        <taxon>Desulfofustis</taxon>
    </lineage>
</organism>
<evidence type="ECO:0000259" key="11">
    <source>
        <dbReference type="PROSITE" id="PS51379"/>
    </source>
</evidence>
<evidence type="ECO:0000256" key="9">
    <source>
        <dbReference type="ARBA" id="ARBA00023136"/>
    </source>
</evidence>
<name>A0ABM7WB75_9BACT</name>
<accession>A0ABM7WB75</accession>
<dbReference type="PANTHER" id="PTHR43255">
    <property type="entry name" value="IRON-SULFUR-BINDING OXIDOREDUCTASE FADF-RELATED-RELATED"/>
    <property type="match status" value="1"/>
</dbReference>
<keyword evidence="3 10" id="KW-0812">Transmembrane</keyword>
<dbReference type="Pfam" id="PF13183">
    <property type="entry name" value="Fer4_8"/>
    <property type="match status" value="2"/>
</dbReference>
<dbReference type="InterPro" id="IPR017896">
    <property type="entry name" value="4Fe4S_Fe-S-bd"/>
</dbReference>
<evidence type="ECO:0000256" key="1">
    <source>
        <dbReference type="ARBA" id="ARBA00004651"/>
    </source>
</evidence>
<gene>
    <name evidence="12" type="ORF">DPPLL_25650</name>
</gene>
<keyword evidence="13" id="KW-1185">Reference proteome</keyword>
<dbReference type="SUPFAM" id="SSF46548">
    <property type="entry name" value="alpha-helical ferredoxin"/>
    <property type="match status" value="2"/>
</dbReference>
<evidence type="ECO:0000256" key="3">
    <source>
        <dbReference type="ARBA" id="ARBA00022692"/>
    </source>
</evidence>
<keyword evidence="4" id="KW-0479">Metal-binding</keyword>
<dbReference type="RefSeq" id="WP_284151585.1">
    <property type="nucleotide sequence ID" value="NZ_AP025516.1"/>
</dbReference>
<dbReference type="InterPro" id="IPR023234">
    <property type="entry name" value="NarG-like_domain"/>
</dbReference>
<dbReference type="PROSITE" id="PS51379">
    <property type="entry name" value="4FE4S_FER_2"/>
    <property type="match status" value="2"/>
</dbReference>
<dbReference type="Gene3D" id="1.20.950.20">
    <property type="entry name" value="Transmembrane di-heme cytochromes, Chain C"/>
    <property type="match status" value="2"/>
</dbReference>
<evidence type="ECO:0000256" key="8">
    <source>
        <dbReference type="ARBA" id="ARBA00023014"/>
    </source>
</evidence>
<evidence type="ECO:0000256" key="5">
    <source>
        <dbReference type="ARBA" id="ARBA00022989"/>
    </source>
</evidence>
<dbReference type="Gene3D" id="1.10.1060.10">
    <property type="entry name" value="Alpha-helical ferredoxin"/>
    <property type="match status" value="2"/>
</dbReference>
<keyword evidence="2" id="KW-1003">Cell membrane</keyword>
<feature type="transmembrane region" description="Helical" evidence="10">
    <location>
        <begin position="82"/>
        <end position="101"/>
    </location>
</feature>
<dbReference type="PROSITE" id="PS00198">
    <property type="entry name" value="4FE4S_FER_1"/>
    <property type="match status" value="2"/>
</dbReference>
<dbReference type="InterPro" id="IPR017900">
    <property type="entry name" value="4Fe4S_Fe_S_CS"/>
</dbReference>
<dbReference type="EMBL" id="AP025516">
    <property type="protein sequence ID" value="BDD88200.1"/>
    <property type="molecule type" value="Genomic_DNA"/>
</dbReference>
<evidence type="ECO:0000313" key="12">
    <source>
        <dbReference type="EMBL" id="BDD88200.1"/>
    </source>
</evidence>
<proteinExistence type="predicted"/>
<feature type="transmembrane region" description="Helical" evidence="10">
    <location>
        <begin position="270"/>
        <end position="289"/>
    </location>
</feature>
<dbReference type="SUPFAM" id="SSF103501">
    <property type="entry name" value="Respiratory nitrate reductase 1 gamma chain"/>
    <property type="match status" value="2"/>
</dbReference>